<evidence type="ECO:0000256" key="1">
    <source>
        <dbReference type="ARBA" id="ARBA00006500"/>
    </source>
</evidence>
<dbReference type="InterPro" id="IPR002864">
    <property type="entry name" value="Acyl-ACP_thioesterase_NHD"/>
</dbReference>
<dbReference type="SUPFAM" id="SSF54637">
    <property type="entry name" value="Thioesterase/thiol ester dehydrase-isomerase"/>
    <property type="match status" value="2"/>
</dbReference>
<evidence type="ECO:0000256" key="6">
    <source>
        <dbReference type="ARBA" id="ARBA00023098"/>
    </source>
</evidence>
<accession>A0A6A8MDS5</accession>
<keyword evidence="2" id="KW-0444">Lipid biosynthesis</keyword>
<keyword evidence="11" id="KW-1185">Reference proteome</keyword>
<comment type="caution">
    <text evidence="10">The sequence shown here is derived from an EMBL/GenBank/DDBJ whole genome shotgun (WGS) entry which is preliminary data.</text>
</comment>
<evidence type="ECO:0000259" key="8">
    <source>
        <dbReference type="Pfam" id="PF01643"/>
    </source>
</evidence>
<reference evidence="10 11" key="1">
    <citation type="submission" date="2019-08" db="EMBL/GenBank/DDBJ databases">
        <title>In-depth cultivation of the pig gut microbiome towards novel bacterial diversity and tailored functional studies.</title>
        <authorList>
            <person name="Wylensek D."/>
            <person name="Hitch T.C.A."/>
            <person name="Clavel T."/>
        </authorList>
    </citation>
    <scope>NUCLEOTIDE SEQUENCE [LARGE SCALE GENOMIC DNA]</scope>
    <source>
        <strain evidence="10 11">Bifido-178-WT-2B</strain>
    </source>
</reference>
<keyword evidence="5" id="KW-0809">Transit peptide</keyword>
<proteinExistence type="inferred from homology"/>
<evidence type="ECO:0000256" key="2">
    <source>
        <dbReference type="ARBA" id="ARBA00022516"/>
    </source>
</evidence>
<dbReference type="InterPro" id="IPR045023">
    <property type="entry name" value="FATA/B"/>
</dbReference>
<evidence type="ECO:0000256" key="5">
    <source>
        <dbReference type="ARBA" id="ARBA00022946"/>
    </source>
</evidence>
<dbReference type="Pfam" id="PF20791">
    <property type="entry name" value="Acyl-ACP_TE_C"/>
    <property type="match status" value="1"/>
</dbReference>
<organism evidence="10 11">
    <name type="scientific">Lactobacillus porci</name>
    <dbReference type="NCBI Taxonomy" id="2012477"/>
    <lineage>
        <taxon>Bacteria</taxon>
        <taxon>Bacillati</taxon>
        <taxon>Bacillota</taxon>
        <taxon>Bacilli</taxon>
        <taxon>Lactobacillales</taxon>
        <taxon>Lactobacillaceae</taxon>
        <taxon>Lactobacillus</taxon>
    </lineage>
</organism>
<dbReference type="CDD" id="cd00586">
    <property type="entry name" value="4HBT"/>
    <property type="match status" value="1"/>
</dbReference>
<dbReference type="PANTHER" id="PTHR31727">
    <property type="entry name" value="OLEOYL-ACYL CARRIER PROTEIN THIOESTERASE 1, CHLOROPLASTIC"/>
    <property type="match status" value="1"/>
</dbReference>
<comment type="similarity">
    <text evidence="1">Belongs to the acyl-ACP thioesterase family.</text>
</comment>
<sequence>MKFYKDYRVQYDDCDETKRLKLTTMINMLMEVSEAQLANTLGSAKAMNEQGRGWVVTQYEFHVKRLPKALEAVKAWTEAAGYNRFLCYRDFGMEDLEGNELLTVHSQWVLFDLKLRKMLPTDPDLVKGIGAPKLAKVPRFKRLRPLEAYDSSHVYRVRYYDLDTNHHMNNGRYFDWIVDTLPRDFLNQHVPVRIDLRFDKEVQYGDEAQSWLKFTRTSQEECLSQHLIKVGEDDMALCEIAWRKSL</sequence>
<evidence type="ECO:0000256" key="4">
    <source>
        <dbReference type="ARBA" id="ARBA00022832"/>
    </source>
</evidence>
<protein>
    <submittedName>
        <fullName evidence="10">Acyl-[acyl-carrier-protein] thioesterase</fullName>
    </submittedName>
</protein>
<keyword evidence="3" id="KW-0378">Hydrolase</keyword>
<evidence type="ECO:0000256" key="3">
    <source>
        <dbReference type="ARBA" id="ARBA00022801"/>
    </source>
</evidence>
<keyword evidence="4" id="KW-0276">Fatty acid metabolism</keyword>
<dbReference type="OrthoDB" id="9801517at2"/>
<evidence type="ECO:0000256" key="7">
    <source>
        <dbReference type="ARBA" id="ARBA00023160"/>
    </source>
</evidence>
<dbReference type="AlphaFoldDB" id="A0A6A8MDS5"/>
<dbReference type="InterPro" id="IPR029069">
    <property type="entry name" value="HotDog_dom_sf"/>
</dbReference>
<keyword evidence="6" id="KW-0443">Lipid metabolism</keyword>
<dbReference type="Proteomes" id="UP000438120">
    <property type="component" value="Unassembled WGS sequence"/>
</dbReference>
<dbReference type="PANTHER" id="PTHR31727:SF6">
    <property type="entry name" value="OLEOYL-ACYL CARRIER PROTEIN THIOESTERASE 1, CHLOROPLASTIC"/>
    <property type="match status" value="1"/>
</dbReference>
<dbReference type="Gene3D" id="3.10.129.10">
    <property type="entry name" value="Hotdog Thioesterase"/>
    <property type="match status" value="1"/>
</dbReference>
<gene>
    <name evidence="10" type="ORF">FYJ62_04585</name>
</gene>
<evidence type="ECO:0000313" key="10">
    <source>
        <dbReference type="EMBL" id="MST86929.1"/>
    </source>
</evidence>
<evidence type="ECO:0000313" key="11">
    <source>
        <dbReference type="Proteomes" id="UP000438120"/>
    </source>
</evidence>
<dbReference type="RefSeq" id="WP_154548184.1">
    <property type="nucleotide sequence ID" value="NZ_VUMX01000009.1"/>
</dbReference>
<evidence type="ECO:0000259" key="9">
    <source>
        <dbReference type="Pfam" id="PF20791"/>
    </source>
</evidence>
<dbReference type="InterPro" id="IPR049427">
    <property type="entry name" value="Acyl-ACP_TE_C"/>
</dbReference>
<feature type="domain" description="Acyl-ACP thioesterase-like C-terminal" evidence="9">
    <location>
        <begin position="150"/>
        <end position="244"/>
    </location>
</feature>
<dbReference type="EMBL" id="VUMX01000009">
    <property type="protein sequence ID" value="MST86929.1"/>
    <property type="molecule type" value="Genomic_DNA"/>
</dbReference>
<keyword evidence="7" id="KW-0275">Fatty acid biosynthesis</keyword>
<dbReference type="GO" id="GO:0000036">
    <property type="term" value="F:acyl carrier activity"/>
    <property type="evidence" value="ECO:0007669"/>
    <property type="project" value="TreeGrafter"/>
</dbReference>
<name>A0A6A8MDS5_9LACO</name>
<dbReference type="GO" id="GO:0016297">
    <property type="term" value="F:fatty acyl-[ACP] hydrolase activity"/>
    <property type="evidence" value="ECO:0007669"/>
    <property type="project" value="InterPro"/>
</dbReference>
<dbReference type="Pfam" id="PF01643">
    <property type="entry name" value="Acyl-ACP_TE"/>
    <property type="match status" value="1"/>
</dbReference>
<feature type="domain" description="Acyl-ACP thioesterase N-terminal hotdog" evidence="8">
    <location>
        <begin position="2"/>
        <end position="128"/>
    </location>
</feature>